<name>A0A6J7ZX80_MYTCO</name>
<evidence type="ECO:0000313" key="3">
    <source>
        <dbReference type="Proteomes" id="UP000507470"/>
    </source>
</evidence>
<keyword evidence="3" id="KW-1185">Reference proteome</keyword>
<keyword evidence="2" id="KW-0808">Transferase</keyword>
<accession>A0A6J7ZX80</accession>
<proteinExistence type="predicted"/>
<protein>
    <submittedName>
        <fullName evidence="2">SIK3</fullName>
        <ecNumber evidence="2">2.7.11.1</ecNumber>
    </submittedName>
</protein>
<dbReference type="Proteomes" id="UP000507470">
    <property type="component" value="Unassembled WGS sequence"/>
</dbReference>
<feature type="region of interest" description="Disordered" evidence="1">
    <location>
        <begin position="109"/>
        <end position="144"/>
    </location>
</feature>
<feature type="compositionally biased region" description="Low complexity" evidence="1">
    <location>
        <begin position="110"/>
        <end position="127"/>
    </location>
</feature>
<organism evidence="2 3">
    <name type="scientific">Mytilus coruscus</name>
    <name type="common">Sea mussel</name>
    <dbReference type="NCBI Taxonomy" id="42192"/>
    <lineage>
        <taxon>Eukaryota</taxon>
        <taxon>Metazoa</taxon>
        <taxon>Spiralia</taxon>
        <taxon>Lophotrochozoa</taxon>
        <taxon>Mollusca</taxon>
        <taxon>Bivalvia</taxon>
        <taxon>Autobranchia</taxon>
        <taxon>Pteriomorphia</taxon>
        <taxon>Mytilida</taxon>
        <taxon>Mytiloidea</taxon>
        <taxon>Mytilidae</taxon>
        <taxon>Mytilinae</taxon>
        <taxon>Mytilus</taxon>
    </lineage>
</organism>
<reference evidence="2 3" key="1">
    <citation type="submission" date="2020-06" db="EMBL/GenBank/DDBJ databases">
        <authorList>
            <person name="Li R."/>
            <person name="Bekaert M."/>
        </authorList>
    </citation>
    <scope>NUCLEOTIDE SEQUENCE [LARGE SCALE GENOMIC DNA]</scope>
    <source>
        <strain evidence="3">wild</strain>
    </source>
</reference>
<evidence type="ECO:0000256" key="1">
    <source>
        <dbReference type="SAM" id="MobiDB-lite"/>
    </source>
</evidence>
<dbReference type="EC" id="2.7.11.1" evidence="2"/>
<evidence type="ECO:0000313" key="2">
    <source>
        <dbReference type="EMBL" id="CAC5357448.1"/>
    </source>
</evidence>
<dbReference type="GO" id="GO:0004674">
    <property type="term" value="F:protein serine/threonine kinase activity"/>
    <property type="evidence" value="ECO:0007669"/>
    <property type="project" value="UniProtKB-EC"/>
</dbReference>
<sequence length="163" mass="18524">MLTVDPNKRITMEQIIKHKWMILAGEDIDFDALILENNRPSDVDPDLENLNEHIIAHMESIDLNREQIFKVMKHMCSCSMIPEFQATDVKDTKPATIPSIPAQLRFYAPAEDSSVSESEDSNSQNSDSEAEEPSPEALARYLAMRRHTVGVGDSDMKFQRMND</sequence>
<dbReference type="OrthoDB" id="10045473at2759"/>
<gene>
    <name evidence="2" type="ORF">MCOR_1118</name>
</gene>
<dbReference type="AlphaFoldDB" id="A0A6J7ZX80"/>
<dbReference type="EMBL" id="CACVKT020000204">
    <property type="protein sequence ID" value="CAC5357448.1"/>
    <property type="molecule type" value="Genomic_DNA"/>
</dbReference>